<dbReference type="Proteomes" id="UP001497497">
    <property type="component" value="Unassembled WGS sequence"/>
</dbReference>
<keyword evidence="3 5" id="KW-0333">Golgi apparatus</keyword>
<name>A0AAV2IIH9_LYMST</name>
<dbReference type="Gene3D" id="3.90.550.10">
    <property type="entry name" value="Spore Coat Polysaccharide Biosynthesis Protein SpsA, Chain A"/>
    <property type="match status" value="1"/>
</dbReference>
<keyword evidence="5" id="KW-0328">Glycosyltransferase</keyword>
<keyword evidence="2 5" id="KW-0430">Lectin</keyword>
<comment type="cofactor">
    <cofactor evidence="5">
        <name>Mn(2+)</name>
        <dbReference type="ChEBI" id="CHEBI:29035"/>
    </cofactor>
</comment>
<gene>
    <name evidence="7" type="ORF">GSLYS_00019413001</name>
</gene>
<comment type="pathway">
    <text evidence="5">Protein modification; protein glycosylation.</text>
</comment>
<dbReference type="PANTHER" id="PTHR11675:SF126">
    <property type="entry name" value="RICIN B LECTIN DOMAIN-CONTAINING PROTEIN"/>
    <property type="match status" value="1"/>
</dbReference>
<comment type="subcellular location">
    <subcellularLocation>
        <location evidence="1 5">Golgi apparatus membrane</location>
        <topology evidence="1 5">Single-pass type II membrane protein</topology>
    </subcellularLocation>
</comment>
<dbReference type="AlphaFoldDB" id="A0AAV2IIH9"/>
<evidence type="ECO:0000256" key="4">
    <source>
        <dbReference type="ARBA" id="ARBA00023157"/>
    </source>
</evidence>
<dbReference type="GO" id="GO:0030246">
    <property type="term" value="F:carbohydrate binding"/>
    <property type="evidence" value="ECO:0007669"/>
    <property type="project" value="UniProtKB-KW"/>
</dbReference>
<dbReference type="PANTHER" id="PTHR11675">
    <property type="entry name" value="N-ACETYLGALACTOSAMINYLTRANSFERASE"/>
    <property type="match status" value="1"/>
</dbReference>
<organism evidence="7 8">
    <name type="scientific">Lymnaea stagnalis</name>
    <name type="common">Great pond snail</name>
    <name type="synonym">Helix stagnalis</name>
    <dbReference type="NCBI Taxonomy" id="6523"/>
    <lineage>
        <taxon>Eukaryota</taxon>
        <taxon>Metazoa</taxon>
        <taxon>Spiralia</taxon>
        <taxon>Lophotrochozoa</taxon>
        <taxon>Mollusca</taxon>
        <taxon>Gastropoda</taxon>
        <taxon>Heterobranchia</taxon>
        <taxon>Euthyneura</taxon>
        <taxon>Panpulmonata</taxon>
        <taxon>Hygrophila</taxon>
        <taxon>Lymnaeoidea</taxon>
        <taxon>Lymnaeidae</taxon>
        <taxon>Lymnaea</taxon>
    </lineage>
</organism>
<evidence type="ECO:0000256" key="3">
    <source>
        <dbReference type="ARBA" id="ARBA00023034"/>
    </source>
</evidence>
<keyword evidence="4 5" id="KW-1015">Disulfide bond</keyword>
<evidence type="ECO:0000259" key="6">
    <source>
        <dbReference type="SMART" id="SM00458"/>
    </source>
</evidence>
<dbReference type="InterPro" id="IPR000772">
    <property type="entry name" value="Ricin_B_lectin"/>
</dbReference>
<evidence type="ECO:0000256" key="2">
    <source>
        <dbReference type="ARBA" id="ARBA00022734"/>
    </source>
</evidence>
<dbReference type="Pfam" id="PF00652">
    <property type="entry name" value="Ricin_B_lectin"/>
    <property type="match status" value="1"/>
</dbReference>
<dbReference type="Gene3D" id="2.80.10.50">
    <property type="match status" value="1"/>
</dbReference>
<feature type="domain" description="Ricin B lectin" evidence="6">
    <location>
        <begin position="469"/>
        <end position="601"/>
    </location>
</feature>
<reference evidence="7 8" key="1">
    <citation type="submission" date="2024-04" db="EMBL/GenBank/DDBJ databases">
        <authorList>
            <consortium name="Genoscope - CEA"/>
            <person name="William W."/>
        </authorList>
    </citation>
    <scope>NUCLEOTIDE SEQUENCE [LARGE SCALE GENOMIC DNA]</scope>
</reference>
<sequence>MAYRLLRKWTLAACTVVLVWISVVYLYGEFRFIAQRFHTVGDQVHAGVGYAWRDIQLYSSRSVGERHSVDGLTIVEVDKKQVYENVSYPPFIEFGKPGDPGEMGQPYEGGRWRNFSSEEDKLNLVDTKRHHFREYISRDIAVHRSLPDLRPSGCKESYPPLPPASVLIVFYNEAWTTLLRTIHSIIDRSPPHLLEEIILLDDYSDLDHLKQPLEAYIKPLEKVRLYRTTERLGLIRARNVVFELARAKIVVFFDSHVECLNGWLEPLLEPIHNNSRTVTLPTILTIKWTTFELKSDKMDNYIAGLDLEVFVMDYFHRRNITSFKEAGFIQYPTMPGGLYAISRDWFKTLGKYDPGLQYWGGENIEISFKIWMCGGSLIVTTCSRVGHVYRLHNPTLPEGFNLALNPVRVAEVWMDEYKHFYYEKIAYNISDSGDVSERKKLRASLNCNNFDWYLSNVYPELRKSWNTSDLFVGQIRNEAQNVCIDRLGYSTTVSLSACKYRYINQEWRLTADKHIASILHHFVLLTLEHPMKLNNGTVYRLRIGHKNSWRRDVIPATWDYNKEKLLVNRETGLCLEANINDRLCVLATCQAGLDQQTWNLTTRAEKRMLLKSIGVPIDWSV</sequence>
<keyword evidence="8" id="KW-1185">Reference proteome</keyword>
<keyword evidence="5" id="KW-0464">Manganese</keyword>
<accession>A0AAV2IIH9</accession>
<comment type="similarity">
    <text evidence="5">Belongs to the glycosyltransferase 2 family. GalNAc-T subfamily.</text>
</comment>
<evidence type="ECO:0000313" key="7">
    <source>
        <dbReference type="EMBL" id="CAL1546036.1"/>
    </source>
</evidence>
<dbReference type="PROSITE" id="PS50231">
    <property type="entry name" value="RICIN_B_LECTIN"/>
    <property type="match status" value="1"/>
</dbReference>
<dbReference type="Pfam" id="PF00535">
    <property type="entry name" value="Glycos_transf_2"/>
    <property type="match status" value="1"/>
</dbReference>
<dbReference type="SUPFAM" id="SSF53448">
    <property type="entry name" value="Nucleotide-diphospho-sugar transferases"/>
    <property type="match status" value="1"/>
</dbReference>
<dbReference type="GO" id="GO:0004653">
    <property type="term" value="F:polypeptide N-acetylgalactosaminyltransferase activity"/>
    <property type="evidence" value="ECO:0007669"/>
    <property type="project" value="TreeGrafter"/>
</dbReference>
<dbReference type="GO" id="GO:0000139">
    <property type="term" value="C:Golgi membrane"/>
    <property type="evidence" value="ECO:0007669"/>
    <property type="project" value="UniProtKB-SubCell"/>
</dbReference>
<proteinExistence type="inferred from homology"/>
<dbReference type="EC" id="2.4.1.-" evidence="5"/>
<dbReference type="SUPFAM" id="SSF50370">
    <property type="entry name" value="Ricin B-like lectins"/>
    <property type="match status" value="1"/>
</dbReference>
<dbReference type="EMBL" id="CAXITT010000762">
    <property type="protein sequence ID" value="CAL1546036.1"/>
    <property type="molecule type" value="Genomic_DNA"/>
</dbReference>
<keyword evidence="5" id="KW-0808">Transferase</keyword>
<dbReference type="InterPro" id="IPR029044">
    <property type="entry name" value="Nucleotide-diphossugar_trans"/>
</dbReference>
<dbReference type="GO" id="GO:0006493">
    <property type="term" value="P:protein O-linked glycosylation"/>
    <property type="evidence" value="ECO:0007669"/>
    <property type="project" value="TreeGrafter"/>
</dbReference>
<evidence type="ECO:0000256" key="1">
    <source>
        <dbReference type="ARBA" id="ARBA00004323"/>
    </source>
</evidence>
<evidence type="ECO:0000313" key="8">
    <source>
        <dbReference type="Proteomes" id="UP001497497"/>
    </source>
</evidence>
<dbReference type="InterPro" id="IPR035992">
    <property type="entry name" value="Ricin_B-like_lectins"/>
</dbReference>
<protein>
    <recommendedName>
        <fullName evidence="5">Polypeptide N-acetylgalactosaminyltransferase</fullName>
        <ecNumber evidence="5">2.4.1.-</ecNumber>
    </recommendedName>
    <alternativeName>
        <fullName evidence="5">Protein-UDP acetylgalactosaminyltransferase</fullName>
    </alternativeName>
</protein>
<evidence type="ECO:0000256" key="5">
    <source>
        <dbReference type="RuleBase" id="RU361242"/>
    </source>
</evidence>
<comment type="caution">
    <text evidence="7">The sequence shown here is derived from an EMBL/GenBank/DDBJ whole genome shotgun (WGS) entry which is preliminary data.</text>
</comment>
<dbReference type="SMART" id="SM00458">
    <property type="entry name" value="RICIN"/>
    <property type="match status" value="1"/>
</dbReference>
<dbReference type="InterPro" id="IPR001173">
    <property type="entry name" value="Glyco_trans_2-like"/>
</dbReference>